<evidence type="ECO:0000259" key="1">
    <source>
        <dbReference type="Pfam" id="PF20182"/>
    </source>
</evidence>
<evidence type="ECO:0000313" key="2">
    <source>
        <dbReference type="EMBL" id="OHU52308.1"/>
    </source>
</evidence>
<organism evidence="2 3">
    <name type="scientific">Mycobacteroides chelonae</name>
    <name type="common">Mycobacterium chelonae</name>
    <dbReference type="NCBI Taxonomy" id="1774"/>
    <lineage>
        <taxon>Bacteria</taxon>
        <taxon>Bacillati</taxon>
        <taxon>Actinomycetota</taxon>
        <taxon>Actinomycetes</taxon>
        <taxon>Mycobacteriales</taxon>
        <taxon>Mycobacteriaceae</taxon>
        <taxon>Mycobacteroides</taxon>
    </lineage>
</organism>
<feature type="domain" description="DUF6545" evidence="1">
    <location>
        <begin position="40"/>
        <end position="167"/>
    </location>
</feature>
<gene>
    <name evidence="2" type="ORF">BKG82_18745</name>
</gene>
<proteinExistence type="predicted"/>
<evidence type="ECO:0000313" key="3">
    <source>
        <dbReference type="Proteomes" id="UP000180043"/>
    </source>
</evidence>
<dbReference type="Proteomes" id="UP000180043">
    <property type="component" value="Unassembled WGS sequence"/>
</dbReference>
<dbReference type="AlphaFoldDB" id="A0A1S1LL62"/>
<sequence>MTVVLSLLEKLGSLHSAGFRILESIPAVRAAQARLGLDSTSRQWRRLEPLRAALIAAVPESSFHLIALDSGRQKSSFDLHQSNIQIRDAMLLLRPYVTSVDAAAFFDRYKVPATEQASARQALQFAHAAAARTAGQSPAADSEAAVSRSSTLTEETTELLQIARWWPAAVTEASSIGTP</sequence>
<comment type="caution">
    <text evidence="2">The sequence shown here is derived from an EMBL/GenBank/DDBJ whole genome shotgun (WGS) entry which is preliminary data.</text>
</comment>
<dbReference type="InterPro" id="IPR046675">
    <property type="entry name" value="DUF6545"/>
</dbReference>
<accession>A0A1S1LL62</accession>
<dbReference type="EMBL" id="MLIQ01000021">
    <property type="protein sequence ID" value="OHU52308.1"/>
    <property type="molecule type" value="Genomic_DNA"/>
</dbReference>
<dbReference type="Pfam" id="PF20182">
    <property type="entry name" value="DUF6545"/>
    <property type="match status" value="1"/>
</dbReference>
<name>A0A1S1LL62_MYCCH</name>
<reference evidence="2 3" key="1">
    <citation type="submission" date="2016-10" db="EMBL/GenBank/DDBJ databases">
        <title>Evaluation of Human, Veterinary and Environmental Mycobacterium chelonae Isolates by Core Genome Phylogenomic Analysis, Targeted Gene Comparison, and Anti-microbial Susceptibility Patterns: A Tale of Mistaken Identities.</title>
        <authorList>
            <person name="Fogelson S.B."/>
            <person name="Camus A.C."/>
            <person name="Lorenz W."/>
            <person name="Vasireddy R."/>
            <person name="Vasireddy S."/>
            <person name="Smith T."/>
            <person name="Brown-Elliott B.A."/>
            <person name="Wallace R.J.Jr."/>
            <person name="Hasan N.A."/>
            <person name="Reischl U."/>
            <person name="Sanchez S."/>
        </authorList>
    </citation>
    <scope>NUCLEOTIDE SEQUENCE [LARGE SCALE GENOMIC DNA]</scope>
    <source>
        <strain evidence="2 3">15515</strain>
    </source>
</reference>
<dbReference type="RefSeq" id="WP_070947590.1">
    <property type="nucleotide sequence ID" value="NZ_MLIQ01000021.1"/>
</dbReference>
<protein>
    <recommendedName>
        <fullName evidence="1">DUF6545 domain-containing protein</fullName>
    </recommendedName>
</protein>